<dbReference type="EMBL" id="JBHSRF010000006">
    <property type="protein sequence ID" value="MFC6080791.1"/>
    <property type="molecule type" value="Genomic_DNA"/>
</dbReference>
<evidence type="ECO:0000313" key="1">
    <source>
        <dbReference type="EMBL" id="MFC6080791.1"/>
    </source>
</evidence>
<name>A0ABW1NBW1_9ACTN</name>
<keyword evidence="2" id="KW-1185">Reference proteome</keyword>
<reference evidence="2" key="1">
    <citation type="journal article" date="2019" name="Int. J. Syst. Evol. Microbiol.">
        <title>The Global Catalogue of Microorganisms (GCM) 10K type strain sequencing project: providing services to taxonomists for standard genome sequencing and annotation.</title>
        <authorList>
            <consortium name="The Broad Institute Genomics Platform"/>
            <consortium name="The Broad Institute Genome Sequencing Center for Infectious Disease"/>
            <person name="Wu L."/>
            <person name="Ma J."/>
        </authorList>
    </citation>
    <scope>NUCLEOTIDE SEQUENCE [LARGE SCALE GENOMIC DNA]</scope>
    <source>
        <strain evidence="2">JCM 30346</strain>
    </source>
</reference>
<dbReference type="Gene3D" id="3.40.50.300">
    <property type="entry name" value="P-loop containing nucleotide triphosphate hydrolases"/>
    <property type="match status" value="1"/>
</dbReference>
<gene>
    <name evidence="1" type="ORF">ACFP1K_06440</name>
</gene>
<dbReference type="InterPro" id="IPR053137">
    <property type="entry name" value="NLR-like"/>
</dbReference>
<dbReference type="InterPro" id="IPR011990">
    <property type="entry name" value="TPR-like_helical_dom_sf"/>
</dbReference>
<sequence length="722" mass="77862">MPRWLKVVIAAVVPSLAGVMAWWICAAGGVGLDITSIVVGLVVLFPGTPLAIWAGQTDPKAGPLPAPKGDPRPVPAVIGEVPREPKAFQSRSELSERVHQVFAARHVAAVCALVEGRGVGKTQLAAAYARHCIDQGIPVAWLHAETIEQLHGSADQMAAELGLRGDADDAATVARKVRSWLQERREPYLVVADNATDPDVLAPLLPSHGRARVLISTNDHSFERLATLVTVEQFSQDETVRYLSTRLGTSGGGGFRPLAEELDRLPLALAIAAATLAGPPRLSCDAYLVLLRATPIEVVLARPRGEPYPRGVSQAIMLSVGEIGPAAAQLLGKLSVLSTSGVGLDLLGPRTETALAELGARSLVTFSRDDTTAFVHRLVRRAVRDQAERDGTLAAMIESAARRLRVVVEDVADQDTWRKFPMIMAVADHAAALWEAVEQLHDDESAQVRAAAEVVLHVRQAVANHLIYLNDQVRAVPIAEAVALGREKLLGADHPDTLTALHNLAHASEDGSLQATALYQRAEAERARTLGDDHPDTLWSRACAAFSYTKAGRASEALTLLDQVLANQERVLAPGHATLLGARFFQACTKVEAGHPEEGIMSFRRLIADHERLFGADHPETLVIKGQLASAYKAAARTDEAVHMYEHVAERQATVLGADHPDTLITRHGLAAAYEAAGRTEDALIEYEQVANRLEAVMGPEQKLTKTARDDLERARRTLRQR</sequence>
<protein>
    <submittedName>
        <fullName evidence="1">Tetratricopeptide repeat protein</fullName>
    </submittedName>
</protein>
<dbReference type="PANTHER" id="PTHR46082:SF11">
    <property type="entry name" value="AAA+ ATPASE DOMAIN-CONTAINING PROTEIN-RELATED"/>
    <property type="match status" value="1"/>
</dbReference>
<dbReference type="InterPro" id="IPR027417">
    <property type="entry name" value="P-loop_NTPase"/>
</dbReference>
<organism evidence="1 2">
    <name type="scientific">Sphaerisporangium aureirubrum</name>
    <dbReference type="NCBI Taxonomy" id="1544736"/>
    <lineage>
        <taxon>Bacteria</taxon>
        <taxon>Bacillati</taxon>
        <taxon>Actinomycetota</taxon>
        <taxon>Actinomycetes</taxon>
        <taxon>Streptosporangiales</taxon>
        <taxon>Streptosporangiaceae</taxon>
        <taxon>Sphaerisporangium</taxon>
    </lineage>
</organism>
<dbReference type="Pfam" id="PF13424">
    <property type="entry name" value="TPR_12"/>
    <property type="match status" value="1"/>
</dbReference>
<comment type="caution">
    <text evidence="1">The sequence shown here is derived from an EMBL/GenBank/DDBJ whole genome shotgun (WGS) entry which is preliminary data.</text>
</comment>
<proteinExistence type="predicted"/>
<dbReference type="Proteomes" id="UP001596137">
    <property type="component" value="Unassembled WGS sequence"/>
</dbReference>
<dbReference type="Gene3D" id="1.25.40.10">
    <property type="entry name" value="Tetratricopeptide repeat domain"/>
    <property type="match status" value="2"/>
</dbReference>
<dbReference type="Pfam" id="PF13374">
    <property type="entry name" value="TPR_10"/>
    <property type="match status" value="1"/>
</dbReference>
<accession>A0ABW1NBW1</accession>
<dbReference type="SUPFAM" id="SSF52540">
    <property type="entry name" value="P-loop containing nucleoside triphosphate hydrolases"/>
    <property type="match status" value="1"/>
</dbReference>
<dbReference type="RefSeq" id="WP_380747933.1">
    <property type="nucleotide sequence ID" value="NZ_JBHSRF010000006.1"/>
</dbReference>
<evidence type="ECO:0000313" key="2">
    <source>
        <dbReference type="Proteomes" id="UP001596137"/>
    </source>
</evidence>
<dbReference type="SUPFAM" id="SSF48452">
    <property type="entry name" value="TPR-like"/>
    <property type="match status" value="2"/>
</dbReference>
<dbReference type="PANTHER" id="PTHR46082">
    <property type="entry name" value="ATP/GTP-BINDING PROTEIN-RELATED"/>
    <property type="match status" value="1"/>
</dbReference>